<dbReference type="GO" id="GO:0004789">
    <property type="term" value="F:thiamine-phosphate diphosphorylase activity"/>
    <property type="evidence" value="ECO:0007669"/>
    <property type="project" value="UniProtKB-UniRule"/>
</dbReference>
<feature type="binding site" evidence="9">
    <location>
        <position position="112"/>
    </location>
    <ligand>
        <name>4-amino-2-methyl-5-(diphosphooxymethyl)pyrimidine</name>
        <dbReference type="ChEBI" id="CHEBI:57841"/>
    </ligand>
</feature>
<dbReference type="InterPro" id="IPR034291">
    <property type="entry name" value="TMP_synthase"/>
</dbReference>
<evidence type="ECO:0000256" key="4">
    <source>
        <dbReference type="ARBA" id="ARBA00022842"/>
    </source>
</evidence>
<comment type="catalytic activity">
    <reaction evidence="7 9 10">
        <text>2-(2-carboxy-4-methylthiazol-5-yl)ethyl phosphate + 4-amino-2-methyl-5-(diphosphooxymethyl)pyrimidine + 2 H(+) = thiamine phosphate + CO2 + diphosphate</text>
        <dbReference type="Rhea" id="RHEA:47848"/>
        <dbReference type="ChEBI" id="CHEBI:15378"/>
        <dbReference type="ChEBI" id="CHEBI:16526"/>
        <dbReference type="ChEBI" id="CHEBI:33019"/>
        <dbReference type="ChEBI" id="CHEBI:37575"/>
        <dbReference type="ChEBI" id="CHEBI:57841"/>
        <dbReference type="ChEBI" id="CHEBI:62890"/>
        <dbReference type="EC" id="2.5.1.3"/>
    </reaction>
</comment>
<comment type="catalytic activity">
    <reaction evidence="6 9 10">
        <text>4-methyl-5-(2-phosphooxyethyl)-thiazole + 4-amino-2-methyl-5-(diphosphooxymethyl)pyrimidine + H(+) = thiamine phosphate + diphosphate</text>
        <dbReference type="Rhea" id="RHEA:22328"/>
        <dbReference type="ChEBI" id="CHEBI:15378"/>
        <dbReference type="ChEBI" id="CHEBI:33019"/>
        <dbReference type="ChEBI" id="CHEBI:37575"/>
        <dbReference type="ChEBI" id="CHEBI:57841"/>
        <dbReference type="ChEBI" id="CHEBI:58296"/>
        <dbReference type="EC" id="2.5.1.3"/>
    </reaction>
</comment>
<keyword evidence="3 9" id="KW-0479">Metal-binding</keyword>
<dbReference type="GO" id="GO:0000287">
    <property type="term" value="F:magnesium ion binding"/>
    <property type="evidence" value="ECO:0007669"/>
    <property type="project" value="UniProtKB-UniRule"/>
</dbReference>
<dbReference type="HAMAP" id="MF_00097">
    <property type="entry name" value="TMP_synthase"/>
    <property type="match status" value="1"/>
</dbReference>
<feature type="domain" description="Thiamine phosphate synthase/TenI" evidence="12">
    <location>
        <begin position="8"/>
        <end position="193"/>
    </location>
</feature>
<dbReference type="SUPFAM" id="SSF51391">
    <property type="entry name" value="Thiamin phosphate synthase"/>
    <property type="match status" value="1"/>
</dbReference>
<dbReference type="PANTHER" id="PTHR20857:SF15">
    <property type="entry name" value="THIAMINE-PHOSPHATE SYNTHASE"/>
    <property type="match status" value="1"/>
</dbReference>
<dbReference type="Pfam" id="PF02581">
    <property type="entry name" value="TMP-TENI"/>
    <property type="match status" value="1"/>
</dbReference>
<dbReference type="eggNOG" id="COG0352">
    <property type="taxonomic scope" value="Bacteria"/>
</dbReference>
<dbReference type="PANTHER" id="PTHR20857">
    <property type="entry name" value="THIAMINE-PHOSPHATE PYROPHOSPHORYLASE"/>
    <property type="match status" value="1"/>
</dbReference>
<dbReference type="UniPathway" id="UPA00060">
    <property type="reaction ID" value="UER00141"/>
</dbReference>
<comment type="catalytic activity">
    <reaction evidence="8 9 10">
        <text>2-[(2R,5Z)-2-carboxy-4-methylthiazol-5(2H)-ylidene]ethyl phosphate + 4-amino-2-methyl-5-(diphosphooxymethyl)pyrimidine + 2 H(+) = thiamine phosphate + CO2 + diphosphate</text>
        <dbReference type="Rhea" id="RHEA:47844"/>
        <dbReference type="ChEBI" id="CHEBI:15378"/>
        <dbReference type="ChEBI" id="CHEBI:16526"/>
        <dbReference type="ChEBI" id="CHEBI:33019"/>
        <dbReference type="ChEBI" id="CHEBI:37575"/>
        <dbReference type="ChEBI" id="CHEBI:57841"/>
        <dbReference type="ChEBI" id="CHEBI:62899"/>
        <dbReference type="EC" id="2.5.1.3"/>
    </reaction>
</comment>
<keyword evidence="2 9" id="KW-0808">Transferase</keyword>
<keyword evidence="4 9" id="KW-0460">Magnesium</keyword>
<feature type="binding site" evidence="9">
    <location>
        <position position="73"/>
    </location>
    <ligand>
        <name>4-amino-2-methyl-5-(diphosphooxymethyl)pyrimidine</name>
        <dbReference type="ChEBI" id="CHEBI:57841"/>
    </ligand>
</feature>
<comment type="cofactor">
    <cofactor evidence="9">
        <name>Mg(2+)</name>
        <dbReference type="ChEBI" id="CHEBI:18420"/>
    </cofactor>
    <text evidence="9">Binds 1 Mg(2+) ion per subunit.</text>
</comment>
<reference evidence="13 14" key="1">
    <citation type="journal article" date="2014" name="Genome Announc.">
        <title>Draft Genome Sequence of the Boron-Tolerant and Moderately Halotolerant Bacterium Gracilibacillus boraciitolerans JCM 21714T.</title>
        <authorList>
            <person name="Ahmed I."/>
            <person name="Oshima K."/>
            <person name="Suda W."/>
            <person name="Kitamura K."/>
            <person name="Iida T."/>
            <person name="Ohmori Y."/>
            <person name="Fujiwara T."/>
            <person name="Hattori M."/>
            <person name="Ohkuma M."/>
        </authorList>
    </citation>
    <scope>NUCLEOTIDE SEQUENCE [LARGE SCALE GENOMIC DNA]</scope>
    <source>
        <strain evidence="13 14">JCM 21714</strain>
    </source>
</reference>
<proteinExistence type="inferred from homology"/>
<evidence type="ECO:0000256" key="3">
    <source>
        <dbReference type="ARBA" id="ARBA00022723"/>
    </source>
</evidence>
<comment type="pathway">
    <text evidence="1 9 11">Cofactor biosynthesis; thiamine diphosphate biosynthesis; thiamine phosphate from 4-amino-2-methyl-5-diphosphomethylpyrimidine and 4-methyl-5-(2-phosphoethyl)-thiazole: step 1/1.</text>
</comment>
<evidence type="ECO:0000259" key="12">
    <source>
        <dbReference type="Pfam" id="PF02581"/>
    </source>
</evidence>
<feature type="binding site" evidence="9">
    <location>
        <begin position="190"/>
        <end position="191"/>
    </location>
    <ligand>
        <name>2-[(2R,5Z)-2-carboxy-4-methylthiazol-5(2H)-ylidene]ethyl phosphate</name>
        <dbReference type="ChEBI" id="CHEBI:62899"/>
    </ligand>
</feature>
<feature type="binding site" evidence="9">
    <location>
        <begin position="138"/>
        <end position="140"/>
    </location>
    <ligand>
        <name>2-[(2R,5Z)-2-carboxy-4-methylthiazol-5(2H)-ylidene]ethyl phosphate</name>
        <dbReference type="ChEBI" id="CHEBI:62899"/>
    </ligand>
</feature>
<keyword evidence="14" id="KW-1185">Reference proteome</keyword>
<comment type="similarity">
    <text evidence="9 10">Belongs to the thiamine-phosphate synthase family.</text>
</comment>
<dbReference type="InterPro" id="IPR022998">
    <property type="entry name" value="ThiamineP_synth_TenI"/>
</dbReference>
<dbReference type="Proteomes" id="UP000019102">
    <property type="component" value="Unassembled WGS sequence"/>
</dbReference>
<evidence type="ECO:0000256" key="11">
    <source>
        <dbReference type="RuleBase" id="RU004253"/>
    </source>
</evidence>
<sequence>MDNKYLQVYFILGSNNATQDPLEILEQALKGGITCFQFREKGTNALMGGETKKQLAIQMRDLCRFYDVPFLINDDVDLALEVDADGVHVGQDDMSILEIRKICPADWIIGVSATNKEEALQAKAEGADYIGVGPIYSTNTKEDAKQPIGEKGLLEIREALSSIPIVAIGGIRLGHVMQLMKSGANGVSVISAISHALNPEQTAKVFLSHTNYFFL</sequence>
<gene>
    <name evidence="9" type="primary">thiE</name>
    <name evidence="13" type="ORF">JCM21714_2574</name>
</gene>
<dbReference type="FunFam" id="3.20.20.70:FF:000096">
    <property type="entry name" value="Thiamine-phosphate synthase"/>
    <property type="match status" value="1"/>
</dbReference>
<accession>W4VL52</accession>
<keyword evidence="5 9" id="KW-0784">Thiamine biosynthesis</keyword>
<dbReference type="EC" id="2.5.1.3" evidence="9"/>
<dbReference type="CDD" id="cd00564">
    <property type="entry name" value="TMP_TenI"/>
    <property type="match status" value="1"/>
</dbReference>
<feature type="binding site" evidence="9">
    <location>
        <begin position="37"/>
        <end position="41"/>
    </location>
    <ligand>
        <name>4-amino-2-methyl-5-(diphosphooxymethyl)pyrimidine</name>
        <dbReference type="ChEBI" id="CHEBI:57841"/>
    </ligand>
</feature>
<evidence type="ECO:0000256" key="1">
    <source>
        <dbReference type="ARBA" id="ARBA00005165"/>
    </source>
</evidence>
<dbReference type="STRING" id="1298598.JCM21714_2574"/>
<evidence type="ECO:0000313" key="13">
    <source>
        <dbReference type="EMBL" id="GAE93489.1"/>
    </source>
</evidence>
<evidence type="ECO:0000256" key="7">
    <source>
        <dbReference type="ARBA" id="ARBA00047851"/>
    </source>
</evidence>
<feature type="binding site" evidence="9">
    <location>
        <position position="74"/>
    </location>
    <ligand>
        <name>Mg(2+)</name>
        <dbReference type="ChEBI" id="CHEBI:18420"/>
    </ligand>
</feature>
<dbReference type="InterPro" id="IPR036206">
    <property type="entry name" value="ThiamineP_synth_sf"/>
</dbReference>
<comment type="caution">
    <text evidence="13">The sequence shown here is derived from an EMBL/GenBank/DDBJ whole genome shotgun (WGS) entry which is preliminary data.</text>
</comment>
<dbReference type="OrthoDB" id="9812206at2"/>
<evidence type="ECO:0000256" key="2">
    <source>
        <dbReference type="ARBA" id="ARBA00022679"/>
    </source>
</evidence>
<dbReference type="InterPro" id="IPR013785">
    <property type="entry name" value="Aldolase_TIM"/>
</dbReference>
<evidence type="ECO:0000256" key="9">
    <source>
        <dbReference type="HAMAP-Rule" id="MF_00097"/>
    </source>
</evidence>
<evidence type="ECO:0000256" key="5">
    <source>
        <dbReference type="ARBA" id="ARBA00022977"/>
    </source>
</evidence>
<dbReference type="AlphaFoldDB" id="W4VL52"/>
<dbReference type="NCBIfam" id="TIGR00693">
    <property type="entry name" value="thiE"/>
    <property type="match status" value="1"/>
</dbReference>
<comment type="function">
    <text evidence="9">Condenses 4-methyl-5-(beta-hydroxyethyl)thiazole monophosphate (THZ-P) and 2-methyl-4-amino-5-hydroxymethyl pyrimidine pyrophosphate (HMP-PP) to form thiamine monophosphate (TMP).</text>
</comment>
<organism evidence="13 14">
    <name type="scientific">Gracilibacillus boraciitolerans JCM 21714</name>
    <dbReference type="NCBI Taxonomy" id="1298598"/>
    <lineage>
        <taxon>Bacteria</taxon>
        <taxon>Bacillati</taxon>
        <taxon>Bacillota</taxon>
        <taxon>Bacilli</taxon>
        <taxon>Bacillales</taxon>
        <taxon>Bacillaceae</taxon>
        <taxon>Gracilibacillus</taxon>
    </lineage>
</organism>
<protein>
    <recommendedName>
        <fullName evidence="9">Thiamine-phosphate synthase</fullName>
        <shortName evidence="9">TP synthase</shortName>
        <shortName evidence="9">TPS</shortName>
        <ecNumber evidence="9">2.5.1.3</ecNumber>
    </recommendedName>
    <alternativeName>
        <fullName evidence="9">Thiamine-phosphate pyrophosphorylase</fullName>
        <shortName evidence="9">TMP pyrophosphorylase</shortName>
        <shortName evidence="9">TMP-PPase</shortName>
    </alternativeName>
</protein>
<dbReference type="EMBL" id="BAVS01000013">
    <property type="protein sequence ID" value="GAE93489.1"/>
    <property type="molecule type" value="Genomic_DNA"/>
</dbReference>
<evidence type="ECO:0000256" key="8">
    <source>
        <dbReference type="ARBA" id="ARBA00047883"/>
    </source>
</evidence>
<dbReference type="GO" id="GO:0009229">
    <property type="term" value="P:thiamine diphosphate biosynthetic process"/>
    <property type="evidence" value="ECO:0007669"/>
    <property type="project" value="UniProtKB-UniRule"/>
</dbReference>
<dbReference type="GO" id="GO:0005737">
    <property type="term" value="C:cytoplasm"/>
    <property type="evidence" value="ECO:0007669"/>
    <property type="project" value="TreeGrafter"/>
</dbReference>
<feature type="binding site" evidence="9">
    <location>
        <position position="170"/>
    </location>
    <ligand>
        <name>2-[(2R,5Z)-2-carboxy-4-methylthiazol-5(2H)-ylidene]ethyl phosphate</name>
        <dbReference type="ChEBI" id="CHEBI:62899"/>
    </ligand>
</feature>
<dbReference type="RefSeq" id="WP_035723770.1">
    <property type="nucleotide sequence ID" value="NZ_BAVS01000013.1"/>
</dbReference>
<feature type="binding site" evidence="9">
    <location>
        <position position="141"/>
    </location>
    <ligand>
        <name>4-amino-2-methyl-5-(diphosphooxymethyl)pyrimidine</name>
        <dbReference type="ChEBI" id="CHEBI:57841"/>
    </ligand>
</feature>
<evidence type="ECO:0000313" key="14">
    <source>
        <dbReference type="Proteomes" id="UP000019102"/>
    </source>
</evidence>
<evidence type="ECO:0000256" key="6">
    <source>
        <dbReference type="ARBA" id="ARBA00047334"/>
    </source>
</evidence>
<dbReference type="Gene3D" id="3.20.20.70">
    <property type="entry name" value="Aldolase class I"/>
    <property type="match status" value="1"/>
</dbReference>
<feature type="binding site" evidence="9">
    <location>
        <position position="93"/>
    </location>
    <ligand>
        <name>Mg(2+)</name>
        <dbReference type="ChEBI" id="CHEBI:18420"/>
    </ligand>
</feature>
<dbReference type="GO" id="GO:0009228">
    <property type="term" value="P:thiamine biosynthetic process"/>
    <property type="evidence" value="ECO:0007669"/>
    <property type="project" value="UniProtKB-KW"/>
</dbReference>
<name>W4VL52_9BACI</name>
<evidence type="ECO:0000256" key="10">
    <source>
        <dbReference type="RuleBase" id="RU003826"/>
    </source>
</evidence>